<dbReference type="GO" id="GO:0046872">
    <property type="term" value="F:metal ion binding"/>
    <property type="evidence" value="ECO:0007669"/>
    <property type="project" value="UniProtKB-KW"/>
</dbReference>
<dbReference type="GO" id="GO:0005886">
    <property type="term" value="C:plasma membrane"/>
    <property type="evidence" value="ECO:0007669"/>
    <property type="project" value="UniProtKB-SubCell"/>
</dbReference>
<comment type="similarity">
    <text evidence="7 9">Belongs to the fluoride channel Fluc/FEX (TC 1.A.43) family.</text>
</comment>
<dbReference type="Proteomes" id="UP000321892">
    <property type="component" value="Chromosome"/>
</dbReference>
<dbReference type="HAMAP" id="MF_00454">
    <property type="entry name" value="FluC"/>
    <property type="match status" value="1"/>
</dbReference>
<dbReference type="OrthoDB" id="9815830at2"/>
<dbReference type="KEGG" id="lhf:JCM16775_2348"/>
<reference evidence="10 11" key="1">
    <citation type="submission" date="2019-07" db="EMBL/GenBank/DDBJ databases">
        <title>Complete Genome Sequence of Leptotrichia hofstadii Strain JCM16775.</title>
        <authorList>
            <person name="Watanabe S."/>
            <person name="Cui L."/>
        </authorList>
    </citation>
    <scope>NUCLEOTIDE SEQUENCE [LARGE SCALE GENOMIC DNA]</scope>
    <source>
        <strain evidence="10 11">JCM16775</strain>
    </source>
</reference>
<evidence type="ECO:0000256" key="7">
    <source>
        <dbReference type="ARBA" id="ARBA00035120"/>
    </source>
</evidence>
<dbReference type="GO" id="GO:0062054">
    <property type="term" value="F:fluoride channel activity"/>
    <property type="evidence" value="ECO:0007669"/>
    <property type="project" value="UniProtKB-UniRule"/>
</dbReference>
<dbReference type="AlphaFoldDB" id="A0A510JKA0"/>
<keyword evidence="4 9" id="KW-1133">Transmembrane helix</keyword>
<feature type="binding site" evidence="9">
    <location>
        <position position="70"/>
    </location>
    <ligand>
        <name>Na(+)</name>
        <dbReference type="ChEBI" id="CHEBI:29101"/>
        <note>structural</note>
    </ligand>
</feature>
<protein>
    <recommendedName>
        <fullName evidence="9">Fluoride-specific ion channel FluC</fullName>
    </recommendedName>
</protein>
<feature type="binding site" evidence="9">
    <location>
        <position position="73"/>
    </location>
    <ligand>
        <name>Na(+)</name>
        <dbReference type="ChEBI" id="CHEBI:29101"/>
        <note>structural</note>
    </ligand>
</feature>
<comment type="catalytic activity">
    <reaction evidence="8">
        <text>fluoride(in) = fluoride(out)</text>
        <dbReference type="Rhea" id="RHEA:76159"/>
        <dbReference type="ChEBI" id="CHEBI:17051"/>
    </reaction>
    <physiologicalReaction direction="left-to-right" evidence="8">
        <dbReference type="Rhea" id="RHEA:76160"/>
    </physiologicalReaction>
</comment>
<evidence type="ECO:0000256" key="9">
    <source>
        <dbReference type="HAMAP-Rule" id="MF_00454"/>
    </source>
</evidence>
<evidence type="ECO:0000256" key="6">
    <source>
        <dbReference type="ARBA" id="ARBA00023303"/>
    </source>
</evidence>
<evidence type="ECO:0000256" key="5">
    <source>
        <dbReference type="ARBA" id="ARBA00023136"/>
    </source>
</evidence>
<dbReference type="NCBIfam" id="TIGR00494">
    <property type="entry name" value="crcB"/>
    <property type="match status" value="1"/>
</dbReference>
<feature type="transmembrane region" description="Helical" evidence="9">
    <location>
        <begin position="62"/>
        <end position="80"/>
    </location>
</feature>
<evidence type="ECO:0000256" key="1">
    <source>
        <dbReference type="ARBA" id="ARBA00004651"/>
    </source>
</evidence>
<keyword evidence="3 9" id="KW-0812">Transmembrane</keyword>
<comment type="subcellular location">
    <subcellularLocation>
        <location evidence="1 9">Cell membrane</location>
        <topology evidence="1 9">Multi-pass membrane protein</topology>
    </subcellularLocation>
</comment>
<accession>A0A510JKA0</accession>
<keyword evidence="6 9" id="KW-0407">Ion channel</keyword>
<keyword evidence="9" id="KW-0479">Metal-binding</keyword>
<dbReference type="PANTHER" id="PTHR28259">
    <property type="entry name" value="FLUORIDE EXPORT PROTEIN 1-RELATED"/>
    <property type="match status" value="1"/>
</dbReference>
<comment type="function">
    <text evidence="9">Fluoride-specific ion channel. Important for reducing fluoride concentration in the cell, thus reducing its toxicity.</text>
</comment>
<keyword evidence="11" id="KW-1185">Reference proteome</keyword>
<evidence type="ECO:0000256" key="8">
    <source>
        <dbReference type="ARBA" id="ARBA00035585"/>
    </source>
</evidence>
<dbReference type="EMBL" id="AP019823">
    <property type="protein sequence ID" value="BBM39616.1"/>
    <property type="molecule type" value="Genomic_DNA"/>
</dbReference>
<keyword evidence="9" id="KW-0813">Transport</keyword>
<dbReference type="InterPro" id="IPR003691">
    <property type="entry name" value="FluC"/>
</dbReference>
<evidence type="ECO:0000256" key="2">
    <source>
        <dbReference type="ARBA" id="ARBA00022475"/>
    </source>
</evidence>
<evidence type="ECO:0000256" key="3">
    <source>
        <dbReference type="ARBA" id="ARBA00022692"/>
    </source>
</evidence>
<gene>
    <name evidence="9" type="primary">fluC</name>
    <name evidence="9" type="synonym">crcB</name>
    <name evidence="10" type="ORF">JCM16775_2348</name>
</gene>
<proteinExistence type="inferred from homology"/>
<sequence>MKFLMIGIGGGIGAILRYLISAVPMKVSFPVQTFVTNVLGAILIGVVVEVVAGKQVSQNWSLFWRVGICGGFTTFSTFSLETYNLIEKGNTWIALGYAVLSVVLSVVGVFIGRGIVRAA</sequence>
<keyword evidence="9" id="KW-0406">Ion transport</keyword>
<evidence type="ECO:0000313" key="11">
    <source>
        <dbReference type="Proteomes" id="UP000321892"/>
    </source>
</evidence>
<feature type="transmembrane region" description="Helical" evidence="9">
    <location>
        <begin position="92"/>
        <end position="116"/>
    </location>
</feature>
<dbReference type="PANTHER" id="PTHR28259:SF1">
    <property type="entry name" value="FLUORIDE EXPORT PROTEIN 1-RELATED"/>
    <property type="match status" value="1"/>
</dbReference>
<comment type="activity regulation">
    <text evidence="9">Na(+) is not transported, but it plays an essential structural role and its presence is essential for fluoride channel function.</text>
</comment>
<dbReference type="GO" id="GO:0140114">
    <property type="term" value="P:cellular detoxification of fluoride"/>
    <property type="evidence" value="ECO:0007669"/>
    <property type="project" value="UniProtKB-UniRule"/>
</dbReference>
<dbReference type="Pfam" id="PF02537">
    <property type="entry name" value="CRCB"/>
    <property type="match status" value="1"/>
</dbReference>
<keyword evidence="9" id="KW-0915">Sodium</keyword>
<keyword evidence="5 9" id="KW-0472">Membrane</keyword>
<organism evidence="10 11">
    <name type="scientific">Leptotrichia hofstadii</name>
    <dbReference type="NCBI Taxonomy" id="157688"/>
    <lineage>
        <taxon>Bacteria</taxon>
        <taxon>Fusobacteriati</taxon>
        <taxon>Fusobacteriota</taxon>
        <taxon>Fusobacteriia</taxon>
        <taxon>Fusobacteriales</taxon>
        <taxon>Leptotrichiaceae</taxon>
        <taxon>Leptotrichia</taxon>
    </lineage>
</organism>
<evidence type="ECO:0000313" key="10">
    <source>
        <dbReference type="EMBL" id="BBM39616.1"/>
    </source>
</evidence>
<dbReference type="RefSeq" id="WP_026745860.1">
    <property type="nucleotide sequence ID" value="NZ_AP019823.1"/>
</dbReference>
<keyword evidence="2 9" id="KW-1003">Cell membrane</keyword>
<feature type="transmembrane region" description="Helical" evidence="9">
    <location>
        <begin position="31"/>
        <end position="50"/>
    </location>
</feature>
<evidence type="ECO:0000256" key="4">
    <source>
        <dbReference type="ARBA" id="ARBA00022989"/>
    </source>
</evidence>
<name>A0A510JKA0_9FUSO</name>